<dbReference type="Gene3D" id="3.20.20.190">
    <property type="entry name" value="Phosphatidylinositol (PI) phosphodiesterase"/>
    <property type="match status" value="1"/>
</dbReference>
<dbReference type="PANTHER" id="PTHR46211">
    <property type="entry name" value="GLYCEROPHOSPHORYL DIESTER PHOSPHODIESTERASE"/>
    <property type="match status" value="1"/>
</dbReference>
<dbReference type="GO" id="GO:0008889">
    <property type="term" value="F:glycerophosphodiester phosphodiesterase activity"/>
    <property type="evidence" value="ECO:0007669"/>
    <property type="project" value="UniProtKB-EC"/>
</dbReference>
<sequence length="264" mass="29862">MLFDSNVSANGDSRNKNWLTSNNMELSAHRGSHVMVPENTLEAVEWAGKFGYGFIEIDVRKTKDGQYILMHDDTVDRTTTGSGRVVDLTWEEIQELSILDKDGNVTEYKVPTLEEALEAAYEYGLGVNFDGSKGDWSDQSFVDGILEIAEEERILDHSFFVLSNQGMRDQFNSWYPEETVSFLGNAADNVEADIQELQKYESAIYSTSVNNIDEENAEKIKDAGIKLHIYSVNTDEAYEKAKSMKPRLIETDVILPQKANKYLD</sequence>
<dbReference type="InterPro" id="IPR017946">
    <property type="entry name" value="PLC-like_Pdiesterase_TIM-brl"/>
</dbReference>
<proteinExistence type="predicted"/>
<keyword evidence="2" id="KW-0378">Hydrolase</keyword>
<evidence type="ECO:0000313" key="3">
    <source>
        <dbReference type="Proteomes" id="UP001549019"/>
    </source>
</evidence>
<keyword evidence="3" id="KW-1185">Reference proteome</keyword>
<organism evidence="2 3">
    <name type="scientific">Salinicoccus halitifaciens</name>
    <dbReference type="NCBI Taxonomy" id="1073415"/>
    <lineage>
        <taxon>Bacteria</taxon>
        <taxon>Bacillati</taxon>
        <taxon>Bacillota</taxon>
        <taxon>Bacilli</taxon>
        <taxon>Bacillales</taxon>
        <taxon>Staphylococcaceae</taxon>
        <taxon>Salinicoccus</taxon>
    </lineage>
</organism>
<dbReference type="EMBL" id="JBDZDV010000008">
    <property type="protein sequence ID" value="MET3112035.1"/>
    <property type="molecule type" value="Genomic_DNA"/>
</dbReference>
<dbReference type="Proteomes" id="UP001549019">
    <property type="component" value="Unassembled WGS sequence"/>
</dbReference>
<reference evidence="2 3" key="1">
    <citation type="submission" date="2024-05" db="EMBL/GenBank/DDBJ databases">
        <title>Genomic Encyclopedia of Type Strains, Phase IV (KMG-IV): sequencing the most valuable type-strain genomes for metagenomic binning, comparative biology and taxonomic classification.</title>
        <authorList>
            <person name="Goeker M."/>
        </authorList>
    </citation>
    <scope>NUCLEOTIDE SEQUENCE [LARGE SCALE GENOMIC DNA]</scope>
    <source>
        <strain evidence="2 3">DSM 25286</strain>
    </source>
</reference>
<dbReference type="EC" id="3.1.4.46" evidence="2"/>
<feature type="domain" description="GP-PDE" evidence="1">
    <location>
        <begin position="24"/>
        <end position="261"/>
    </location>
</feature>
<protein>
    <submittedName>
        <fullName evidence="2">Glycerophosphoryl diester phosphodiesterase</fullName>
        <ecNumber evidence="2">3.1.4.46</ecNumber>
    </submittedName>
</protein>
<dbReference type="RefSeq" id="WP_354542497.1">
    <property type="nucleotide sequence ID" value="NZ_JBDZDV010000008.1"/>
</dbReference>
<dbReference type="CDD" id="cd08566">
    <property type="entry name" value="GDPD_AtGDE_like"/>
    <property type="match status" value="1"/>
</dbReference>
<dbReference type="PROSITE" id="PS51704">
    <property type="entry name" value="GP_PDE"/>
    <property type="match status" value="1"/>
</dbReference>
<dbReference type="InterPro" id="IPR030395">
    <property type="entry name" value="GP_PDE_dom"/>
</dbReference>
<name>A0ABV2EE23_9STAP</name>
<dbReference type="PANTHER" id="PTHR46211:SF14">
    <property type="entry name" value="GLYCEROPHOSPHODIESTER PHOSPHODIESTERASE"/>
    <property type="match status" value="1"/>
</dbReference>
<accession>A0ABV2EE23</accession>
<evidence type="ECO:0000259" key="1">
    <source>
        <dbReference type="PROSITE" id="PS51704"/>
    </source>
</evidence>
<dbReference type="SUPFAM" id="SSF51695">
    <property type="entry name" value="PLC-like phosphodiesterases"/>
    <property type="match status" value="1"/>
</dbReference>
<evidence type="ECO:0000313" key="2">
    <source>
        <dbReference type="EMBL" id="MET3112035.1"/>
    </source>
</evidence>
<comment type="caution">
    <text evidence="2">The sequence shown here is derived from an EMBL/GenBank/DDBJ whole genome shotgun (WGS) entry which is preliminary data.</text>
</comment>
<gene>
    <name evidence="2" type="ORF">ABHD89_002461</name>
</gene>
<dbReference type="Pfam" id="PF03009">
    <property type="entry name" value="GDPD"/>
    <property type="match status" value="1"/>
</dbReference>